<dbReference type="AlphaFoldDB" id="A0ABC8SKV9"/>
<feature type="region of interest" description="Disordered" evidence="1">
    <location>
        <begin position="438"/>
        <end position="467"/>
    </location>
</feature>
<feature type="compositionally biased region" description="Basic and acidic residues" evidence="1">
    <location>
        <begin position="450"/>
        <end position="467"/>
    </location>
</feature>
<accession>A0ABC8SKV9</accession>
<reference evidence="2 4" key="1">
    <citation type="submission" date="2024-02" db="EMBL/GenBank/DDBJ databases">
        <authorList>
            <person name="Vignale AGUSTIN F."/>
            <person name="Sosa J E."/>
            <person name="Modenutti C."/>
        </authorList>
    </citation>
    <scope>NUCLEOTIDE SEQUENCE [LARGE SCALE GENOMIC DNA]</scope>
</reference>
<sequence length="715" mass="77435">MHARHRSPGNGTRSTYMGLGGVAATSRISPEGSFRNHGINNPDYRGYNRSFGRGQSKPFQPPRPPPRRGDIFVEAGRLATEYLVSKGLLPPNVLSGKWQNGSLKVGEFPGFRAQEAENLLLPMEGRTSALSRLGNAGSDVGSGRRRFPDEYNSAGLSSYIRGRKRTGSFKDYGLEWSREPGRIGSSSDKARASPDVEGNDDAFSGYLEEQQVNNDGSSGVQKSPPDDLAPESDGVGDSESALEKYQLPDNVSSKGSSPSTGKDLQLEANMESIERTDDMTMPNMDAREVKDGSSNDEKEKQSAMENTPIHHCGGEVDIPSKSGNDLLRLCSFAKVPTRIRSSLTTRGSKLDPVPITKDENTHENELPIGPGAAVEELPVGGSSGDASSNQTQSSEGIGSDALKAPAVQEAGELALAYAVGQGKCTRSKSFPERTFMNELESNVGPPGFMERGEKRVMHDDESRDGTKKLREWAPSIDTPDDDCLRLSNSMEKQQTSKERTNTPGEGVILAADQTRVDISLFPKCGAEQCIEYAEEKQLIPGSFKTFDLNLMEASDVNENQNSDTMLIFPSITESEKAAAPVDIDLSMSNKGEISDKYGRHGANGKEIEVIDLENDSIQEDKAFNDSERKDETVYTGLESFPTHAHNSNDMPDVQDGYGLMISELLGNDIPSCSSVSADINFLHNDMGLDNGEGILGDDDSIYMSLGEIPSSMPEL</sequence>
<feature type="region of interest" description="Disordered" evidence="1">
    <location>
        <begin position="132"/>
        <end position="152"/>
    </location>
</feature>
<proteinExistence type="predicted"/>
<feature type="region of interest" description="Disordered" evidence="1">
    <location>
        <begin position="174"/>
        <end position="311"/>
    </location>
</feature>
<dbReference type="EMBL" id="CAUOFW020007835">
    <property type="protein sequence ID" value="CAK9180733.1"/>
    <property type="molecule type" value="Genomic_DNA"/>
</dbReference>
<keyword evidence="4" id="KW-1185">Reference proteome</keyword>
<feature type="compositionally biased region" description="Polar residues" evidence="1">
    <location>
        <begin position="249"/>
        <end position="262"/>
    </location>
</feature>
<organism evidence="2 4">
    <name type="scientific">Ilex paraguariensis</name>
    <name type="common">yerba mate</name>
    <dbReference type="NCBI Taxonomy" id="185542"/>
    <lineage>
        <taxon>Eukaryota</taxon>
        <taxon>Viridiplantae</taxon>
        <taxon>Streptophyta</taxon>
        <taxon>Embryophyta</taxon>
        <taxon>Tracheophyta</taxon>
        <taxon>Spermatophyta</taxon>
        <taxon>Magnoliopsida</taxon>
        <taxon>eudicotyledons</taxon>
        <taxon>Gunneridae</taxon>
        <taxon>Pentapetalae</taxon>
        <taxon>asterids</taxon>
        <taxon>campanulids</taxon>
        <taxon>Aquifoliales</taxon>
        <taxon>Aquifoliaceae</taxon>
        <taxon>Ilex</taxon>
    </lineage>
</organism>
<comment type="caution">
    <text evidence="2">The sequence shown here is derived from an EMBL/GenBank/DDBJ whole genome shotgun (WGS) entry which is preliminary data.</text>
</comment>
<evidence type="ECO:0000313" key="3">
    <source>
        <dbReference type="EMBL" id="CAK9180733.1"/>
    </source>
</evidence>
<evidence type="ECO:0000313" key="4">
    <source>
        <dbReference type="Proteomes" id="UP001642360"/>
    </source>
</evidence>
<feature type="compositionally biased region" description="Polar residues" evidence="1">
    <location>
        <begin position="210"/>
        <end position="221"/>
    </location>
</feature>
<dbReference type="InterPro" id="IPR040276">
    <property type="entry name" value="At4g26450-like"/>
</dbReference>
<feature type="region of interest" description="Disordered" evidence="1">
    <location>
        <begin position="1"/>
        <end position="69"/>
    </location>
</feature>
<evidence type="ECO:0000256" key="1">
    <source>
        <dbReference type="SAM" id="MobiDB-lite"/>
    </source>
</evidence>
<dbReference type="EMBL" id="CAUOFW020003059">
    <property type="protein sequence ID" value="CAK9157814.1"/>
    <property type="molecule type" value="Genomic_DNA"/>
</dbReference>
<dbReference type="Proteomes" id="UP001642360">
    <property type="component" value="Unassembled WGS sequence"/>
</dbReference>
<feature type="compositionally biased region" description="Basic and acidic residues" evidence="1">
    <location>
        <begin position="356"/>
        <end position="365"/>
    </location>
</feature>
<feature type="compositionally biased region" description="Polar residues" evidence="1">
    <location>
        <begin position="384"/>
        <end position="396"/>
    </location>
</feature>
<gene>
    <name evidence="2" type="ORF">ILEXP_LOCUS26380</name>
    <name evidence="3" type="ORF">ILEXP_LOCUS50761</name>
</gene>
<dbReference type="PANTHER" id="PTHR36056">
    <property type="entry name" value="PROTEIN, PUTATIVE-RELATED"/>
    <property type="match status" value="1"/>
</dbReference>
<name>A0ABC8SKV9_9AQUA</name>
<evidence type="ECO:0000313" key="2">
    <source>
        <dbReference type="EMBL" id="CAK9157814.1"/>
    </source>
</evidence>
<dbReference type="PANTHER" id="PTHR36056:SF1">
    <property type="entry name" value="PROTEIN, PUTATIVE-RELATED"/>
    <property type="match status" value="1"/>
</dbReference>
<feature type="compositionally biased region" description="Basic and acidic residues" evidence="1">
    <location>
        <begin position="285"/>
        <end position="302"/>
    </location>
</feature>
<feature type="region of interest" description="Disordered" evidence="1">
    <location>
        <begin position="343"/>
        <end position="397"/>
    </location>
</feature>
<protein>
    <submittedName>
        <fullName evidence="2">Uncharacterized protein</fullName>
    </submittedName>
</protein>